<evidence type="ECO:0000313" key="11">
    <source>
        <dbReference type="Proteomes" id="UP000030669"/>
    </source>
</evidence>
<evidence type="ECO:0000256" key="2">
    <source>
        <dbReference type="ARBA" id="ARBA00005179"/>
    </source>
</evidence>
<dbReference type="InterPro" id="IPR036396">
    <property type="entry name" value="Cyt_P450_sf"/>
</dbReference>
<dbReference type="CDD" id="cd11069">
    <property type="entry name" value="CYP_FUM15-like"/>
    <property type="match status" value="1"/>
</dbReference>
<keyword evidence="7 9" id="KW-0408">Iron</keyword>
<dbReference type="InterPro" id="IPR002401">
    <property type="entry name" value="Cyt_P450_E_grp-I"/>
</dbReference>
<dbReference type="PANTHER" id="PTHR24305">
    <property type="entry name" value="CYTOCHROME P450"/>
    <property type="match status" value="1"/>
</dbReference>
<name>S7PZ96_GLOTA</name>
<keyword evidence="8" id="KW-0503">Monooxygenase</keyword>
<keyword evidence="4 9" id="KW-0349">Heme</keyword>
<reference evidence="10 11" key="1">
    <citation type="journal article" date="2012" name="Science">
        <title>The Paleozoic origin of enzymatic lignin decomposition reconstructed from 31 fungal genomes.</title>
        <authorList>
            <person name="Floudas D."/>
            <person name="Binder M."/>
            <person name="Riley R."/>
            <person name="Barry K."/>
            <person name="Blanchette R.A."/>
            <person name="Henrissat B."/>
            <person name="Martinez A.T."/>
            <person name="Otillar R."/>
            <person name="Spatafora J.W."/>
            <person name="Yadav J.S."/>
            <person name="Aerts A."/>
            <person name="Benoit I."/>
            <person name="Boyd A."/>
            <person name="Carlson A."/>
            <person name="Copeland A."/>
            <person name="Coutinho P.M."/>
            <person name="de Vries R.P."/>
            <person name="Ferreira P."/>
            <person name="Findley K."/>
            <person name="Foster B."/>
            <person name="Gaskell J."/>
            <person name="Glotzer D."/>
            <person name="Gorecki P."/>
            <person name="Heitman J."/>
            <person name="Hesse C."/>
            <person name="Hori C."/>
            <person name="Igarashi K."/>
            <person name="Jurgens J.A."/>
            <person name="Kallen N."/>
            <person name="Kersten P."/>
            <person name="Kohler A."/>
            <person name="Kuees U."/>
            <person name="Kumar T.K.A."/>
            <person name="Kuo A."/>
            <person name="LaButti K."/>
            <person name="Larrondo L.F."/>
            <person name="Lindquist E."/>
            <person name="Ling A."/>
            <person name="Lombard V."/>
            <person name="Lucas S."/>
            <person name="Lundell T."/>
            <person name="Martin R."/>
            <person name="McLaughlin D.J."/>
            <person name="Morgenstern I."/>
            <person name="Morin E."/>
            <person name="Murat C."/>
            <person name="Nagy L.G."/>
            <person name="Nolan M."/>
            <person name="Ohm R.A."/>
            <person name="Patyshakuliyeva A."/>
            <person name="Rokas A."/>
            <person name="Ruiz-Duenas F.J."/>
            <person name="Sabat G."/>
            <person name="Salamov A."/>
            <person name="Samejima M."/>
            <person name="Schmutz J."/>
            <person name="Slot J.C."/>
            <person name="St John F."/>
            <person name="Stenlid J."/>
            <person name="Sun H."/>
            <person name="Sun S."/>
            <person name="Syed K."/>
            <person name="Tsang A."/>
            <person name="Wiebenga A."/>
            <person name="Young D."/>
            <person name="Pisabarro A."/>
            <person name="Eastwood D.C."/>
            <person name="Martin F."/>
            <person name="Cullen D."/>
            <person name="Grigoriev I.V."/>
            <person name="Hibbett D.S."/>
        </authorList>
    </citation>
    <scope>NUCLEOTIDE SEQUENCE [LARGE SCALE GENOMIC DNA]</scope>
    <source>
        <strain evidence="10 11">ATCC 11539</strain>
    </source>
</reference>
<dbReference type="InterPro" id="IPR001128">
    <property type="entry name" value="Cyt_P450"/>
</dbReference>
<evidence type="ECO:0000256" key="6">
    <source>
        <dbReference type="ARBA" id="ARBA00023002"/>
    </source>
</evidence>
<dbReference type="InterPro" id="IPR050121">
    <property type="entry name" value="Cytochrome_P450_monoxygenase"/>
</dbReference>
<keyword evidence="6" id="KW-0560">Oxidoreductase</keyword>
<dbReference type="Pfam" id="PF00067">
    <property type="entry name" value="p450"/>
    <property type="match status" value="1"/>
</dbReference>
<evidence type="ECO:0000256" key="7">
    <source>
        <dbReference type="ARBA" id="ARBA00023004"/>
    </source>
</evidence>
<organism evidence="10 11">
    <name type="scientific">Gloeophyllum trabeum (strain ATCC 11539 / FP-39264 / Madison 617)</name>
    <name type="common">Brown rot fungus</name>
    <dbReference type="NCBI Taxonomy" id="670483"/>
    <lineage>
        <taxon>Eukaryota</taxon>
        <taxon>Fungi</taxon>
        <taxon>Dikarya</taxon>
        <taxon>Basidiomycota</taxon>
        <taxon>Agaricomycotina</taxon>
        <taxon>Agaricomycetes</taxon>
        <taxon>Gloeophyllales</taxon>
        <taxon>Gloeophyllaceae</taxon>
        <taxon>Gloeophyllum</taxon>
    </lineage>
</organism>
<comment type="cofactor">
    <cofactor evidence="1 9">
        <name>heme</name>
        <dbReference type="ChEBI" id="CHEBI:30413"/>
    </cofactor>
</comment>
<keyword evidence="5 9" id="KW-0479">Metal-binding</keyword>
<gene>
    <name evidence="10" type="ORF">GLOTRDRAFT_139944</name>
</gene>
<comment type="pathway">
    <text evidence="2">Secondary metabolite biosynthesis.</text>
</comment>
<dbReference type="GO" id="GO:0020037">
    <property type="term" value="F:heme binding"/>
    <property type="evidence" value="ECO:0007669"/>
    <property type="project" value="InterPro"/>
</dbReference>
<dbReference type="AlphaFoldDB" id="S7PZ96"/>
<dbReference type="KEGG" id="gtr:GLOTRDRAFT_139944"/>
<evidence type="ECO:0000256" key="4">
    <source>
        <dbReference type="ARBA" id="ARBA00022617"/>
    </source>
</evidence>
<keyword evidence="11" id="KW-1185">Reference proteome</keyword>
<dbReference type="SUPFAM" id="SSF48264">
    <property type="entry name" value="Cytochrome P450"/>
    <property type="match status" value="1"/>
</dbReference>
<dbReference type="RefSeq" id="XP_007868297.1">
    <property type="nucleotide sequence ID" value="XM_007870106.1"/>
</dbReference>
<sequence>MFLSAFTLAALVALARVAWFLYRRSVVKSPLRTLPGPPSKSWRTGHLGLLYNPYGMKWHHELNQKYGGVAKINGIWGDEQLYIADPKALHHVCVKEVDNFEETDIFVLGNQQIFGDGLLSTWGAKHKQQRRILNPIFSTSHMRDVTPVLYHVIHLLKDRIAESTASGPAKVDMLDYMMRTALEGIGQAGLGHSYEALSKGDGNSPFRLALRGLIPAIFSLQIERQMLLPAILSITSPSIRRQLVDMTPSRRLHKLRDIVDCMYKTNKQVLEEKKQALREGEEKVSKQVGQGRDIVSVLLRALENSSEEDGMSDSEVLAHMTTLVFTSHDTTSSTLAHILHFLAIHPDVQEKLRQEIKTAKDQWEKEHSTRDIAYDELNELPFLENVIRETLRLEAPVTFMSRTARADSVMPLSRPIRGTDGQLITEVPVAKNQNVIIGIAAADRDPEIWGDDAAEWKPERWTDGVPKRAAEAHLPGIYAGTMAFLGGGRACIGYKFAQLEIKLIISVLIDHFRFSLSDEEITWHLANIQMPYVESRVSDGPTLPLTVARL</sequence>
<dbReference type="PANTHER" id="PTHR24305:SF166">
    <property type="entry name" value="CYTOCHROME P450 12A4, MITOCHONDRIAL-RELATED"/>
    <property type="match status" value="1"/>
</dbReference>
<feature type="binding site" description="axial binding residue" evidence="9">
    <location>
        <position position="491"/>
    </location>
    <ligand>
        <name>heme</name>
        <dbReference type="ChEBI" id="CHEBI:30413"/>
    </ligand>
    <ligandPart>
        <name>Fe</name>
        <dbReference type="ChEBI" id="CHEBI:18248"/>
    </ligandPart>
</feature>
<evidence type="ECO:0000256" key="9">
    <source>
        <dbReference type="PIRSR" id="PIRSR602401-1"/>
    </source>
</evidence>
<dbReference type="PRINTS" id="PR00385">
    <property type="entry name" value="P450"/>
</dbReference>
<dbReference type="Gene3D" id="1.10.630.10">
    <property type="entry name" value="Cytochrome P450"/>
    <property type="match status" value="1"/>
</dbReference>
<evidence type="ECO:0000256" key="5">
    <source>
        <dbReference type="ARBA" id="ARBA00022723"/>
    </source>
</evidence>
<evidence type="ECO:0000256" key="8">
    <source>
        <dbReference type="ARBA" id="ARBA00023033"/>
    </source>
</evidence>
<comment type="similarity">
    <text evidence="3">Belongs to the cytochrome P450 family.</text>
</comment>
<dbReference type="eggNOG" id="KOG0157">
    <property type="taxonomic scope" value="Eukaryota"/>
</dbReference>
<dbReference type="GO" id="GO:0016705">
    <property type="term" value="F:oxidoreductase activity, acting on paired donors, with incorporation or reduction of molecular oxygen"/>
    <property type="evidence" value="ECO:0007669"/>
    <property type="project" value="InterPro"/>
</dbReference>
<dbReference type="HOGENOM" id="CLU_001570_5_11_1"/>
<dbReference type="STRING" id="670483.S7PZ96"/>
<dbReference type="GeneID" id="19304393"/>
<dbReference type="GO" id="GO:0004497">
    <property type="term" value="F:monooxygenase activity"/>
    <property type="evidence" value="ECO:0007669"/>
    <property type="project" value="UniProtKB-KW"/>
</dbReference>
<dbReference type="Proteomes" id="UP000030669">
    <property type="component" value="Unassembled WGS sequence"/>
</dbReference>
<dbReference type="OMA" id="KWTFSFW"/>
<protein>
    <submittedName>
        <fullName evidence="10">Cytochrome P450</fullName>
    </submittedName>
</protein>
<evidence type="ECO:0000313" key="10">
    <source>
        <dbReference type="EMBL" id="EPQ52971.1"/>
    </source>
</evidence>
<dbReference type="EMBL" id="KB469306">
    <property type="protein sequence ID" value="EPQ52971.1"/>
    <property type="molecule type" value="Genomic_DNA"/>
</dbReference>
<dbReference type="OrthoDB" id="1470350at2759"/>
<proteinExistence type="inferred from homology"/>
<accession>S7PZ96</accession>
<evidence type="ECO:0000256" key="1">
    <source>
        <dbReference type="ARBA" id="ARBA00001971"/>
    </source>
</evidence>
<evidence type="ECO:0000256" key="3">
    <source>
        <dbReference type="ARBA" id="ARBA00010617"/>
    </source>
</evidence>
<dbReference type="PRINTS" id="PR00463">
    <property type="entry name" value="EP450I"/>
</dbReference>
<dbReference type="GO" id="GO:0005506">
    <property type="term" value="F:iron ion binding"/>
    <property type="evidence" value="ECO:0007669"/>
    <property type="project" value="InterPro"/>
</dbReference>